<dbReference type="InterPro" id="IPR011009">
    <property type="entry name" value="Kinase-like_dom_sf"/>
</dbReference>
<protein>
    <submittedName>
        <fullName evidence="7">PREDICTED: serine/threonineprotein kinase CBK1like putative</fullName>
    </submittedName>
</protein>
<dbReference type="InterPro" id="IPR008271">
    <property type="entry name" value="Ser/Thr_kinase_AS"/>
</dbReference>
<evidence type="ECO:0000256" key="3">
    <source>
        <dbReference type="ARBA" id="ARBA00022741"/>
    </source>
</evidence>
<dbReference type="PROSITE" id="PS50011">
    <property type="entry name" value="PROTEIN_KINASE_DOM"/>
    <property type="match status" value="1"/>
</dbReference>
<keyword evidence="4 7" id="KW-0418">Kinase</keyword>
<evidence type="ECO:0000256" key="4">
    <source>
        <dbReference type="ARBA" id="ARBA00022777"/>
    </source>
</evidence>
<sequence>MKIVSKQSIREKNLVAKILSERDILGGTQHPLLVHLHCAFQTAHDLLLVMEFCSGGKISAHSLMFGRFPERVARFYAAQLILAIEHLHRHGIVYRDLKPKNILLTGSGHLKLIDFGLSKFGMTEANDGASTLCGSWEYVAPDVLESCEYGSAVDWWSLGAVLYIVLTGLPPWYCENMKKMRQNILNCRLQFPRYISPEAQDLIRGLLVMNPSKRLGTTHGSMEIKQHPFFRNTDWEMICFQEVQPPMKPIEHDPSNVDFSIASLSKTVESTILEKPHDEFHDFDFMFMTISHIELGHTLDHGEKHVIVCRASMTSMASSRDI</sequence>
<dbReference type="FunFam" id="1.10.510.10:FF:000008">
    <property type="entry name" value="Non-specific serine/threonine protein kinase"/>
    <property type="match status" value="1"/>
</dbReference>
<dbReference type="GO" id="GO:0005524">
    <property type="term" value="F:ATP binding"/>
    <property type="evidence" value="ECO:0007669"/>
    <property type="project" value="UniProtKB-KW"/>
</dbReference>
<evidence type="ECO:0000256" key="1">
    <source>
        <dbReference type="ARBA" id="ARBA00022527"/>
    </source>
</evidence>
<dbReference type="GO" id="GO:0004674">
    <property type="term" value="F:protein serine/threonine kinase activity"/>
    <property type="evidence" value="ECO:0007669"/>
    <property type="project" value="UniProtKB-KW"/>
</dbReference>
<dbReference type="CDD" id="cd05123">
    <property type="entry name" value="STKc_AGC"/>
    <property type="match status" value="1"/>
</dbReference>
<dbReference type="InterPro" id="IPR000719">
    <property type="entry name" value="Prot_kinase_dom"/>
</dbReference>
<dbReference type="PANTHER" id="PTHR24351">
    <property type="entry name" value="RIBOSOMAL PROTEIN S6 KINASE"/>
    <property type="match status" value="1"/>
</dbReference>
<gene>
    <name evidence="7" type="primary">AlNc14C6G856</name>
    <name evidence="7" type="ORF">ALNC14_009480</name>
</gene>
<reference evidence="7" key="1">
    <citation type="journal article" date="2011" name="PLoS Biol.">
        <title>Gene gain and loss during evolution of obligate parasitism in the white rust pathogen of Arabidopsis thaliana.</title>
        <authorList>
            <person name="Kemen E."/>
            <person name="Gardiner A."/>
            <person name="Schultz-Larsen T."/>
            <person name="Kemen A.C."/>
            <person name="Balmuth A.L."/>
            <person name="Robert-Seilaniantz A."/>
            <person name="Bailey K."/>
            <person name="Holub E."/>
            <person name="Studholme D.J."/>
            <person name="Maclean D."/>
            <person name="Jones J.D."/>
        </authorList>
    </citation>
    <scope>NUCLEOTIDE SEQUENCE</scope>
</reference>
<organism evidence="7">
    <name type="scientific">Albugo laibachii Nc14</name>
    <dbReference type="NCBI Taxonomy" id="890382"/>
    <lineage>
        <taxon>Eukaryota</taxon>
        <taxon>Sar</taxon>
        <taxon>Stramenopiles</taxon>
        <taxon>Oomycota</taxon>
        <taxon>Peronosporomycetes</taxon>
        <taxon>Albuginales</taxon>
        <taxon>Albuginaceae</taxon>
        <taxon>Albugo</taxon>
    </lineage>
</organism>
<dbReference type="SUPFAM" id="SSF56112">
    <property type="entry name" value="Protein kinase-like (PK-like)"/>
    <property type="match status" value="1"/>
</dbReference>
<evidence type="ECO:0000256" key="5">
    <source>
        <dbReference type="ARBA" id="ARBA00022840"/>
    </source>
</evidence>
<dbReference type="PROSITE" id="PS00108">
    <property type="entry name" value="PROTEIN_KINASE_ST"/>
    <property type="match status" value="1"/>
</dbReference>
<name>F0W179_9STRA</name>
<evidence type="ECO:0000259" key="6">
    <source>
        <dbReference type="PROSITE" id="PS50011"/>
    </source>
</evidence>
<dbReference type="Gene3D" id="3.30.200.20">
    <property type="entry name" value="Phosphorylase Kinase, domain 1"/>
    <property type="match status" value="1"/>
</dbReference>
<reference evidence="7" key="2">
    <citation type="submission" date="2011-02" db="EMBL/GenBank/DDBJ databases">
        <authorList>
            <person name="MacLean D."/>
        </authorList>
    </citation>
    <scope>NUCLEOTIDE SEQUENCE</scope>
</reference>
<keyword evidence="2" id="KW-0808">Transferase</keyword>
<feature type="domain" description="Protein kinase" evidence="6">
    <location>
        <begin position="1"/>
        <end position="230"/>
    </location>
</feature>
<accession>F0W179</accession>
<dbReference type="SMART" id="SM00220">
    <property type="entry name" value="S_TKc"/>
    <property type="match status" value="1"/>
</dbReference>
<dbReference type="EMBL" id="FR824051">
    <property type="protein sequence ID" value="CCA14805.1"/>
    <property type="molecule type" value="Genomic_DNA"/>
</dbReference>
<dbReference type="Pfam" id="PF00069">
    <property type="entry name" value="Pkinase"/>
    <property type="match status" value="1"/>
</dbReference>
<dbReference type="InterPro" id="IPR045270">
    <property type="entry name" value="STKc_AGC"/>
</dbReference>
<dbReference type="Gene3D" id="1.10.510.10">
    <property type="entry name" value="Transferase(Phosphotransferase) domain 1"/>
    <property type="match status" value="1"/>
</dbReference>
<proteinExistence type="predicted"/>
<keyword evidence="1" id="KW-0723">Serine/threonine-protein kinase</keyword>
<evidence type="ECO:0000313" key="7">
    <source>
        <dbReference type="EMBL" id="CCA14805.1"/>
    </source>
</evidence>
<dbReference type="HOGENOM" id="CLU_000288_63_5_1"/>
<keyword evidence="5" id="KW-0067">ATP-binding</keyword>
<dbReference type="AlphaFoldDB" id="F0W179"/>
<keyword evidence="3" id="KW-0547">Nucleotide-binding</keyword>
<evidence type="ECO:0000256" key="2">
    <source>
        <dbReference type="ARBA" id="ARBA00022679"/>
    </source>
</evidence>